<gene>
    <name evidence="2" type="ORF">C7460_13118</name>
</gene>
<evidence type="ECO:0000313" key="3">
    <source>
        <dbReference type="Proteomes" id="UP000256779"/>
    </source>
</evidence>
<evidence type="ECO:0000313" key="2">
    <source>
        <dbReference type="EMBL" id="RED92304.1"/>
    </source>
</evidence>
<feature type="signal peptide" evidence="1">
    <location>
        <begin position="1"/>
        <end position="24"/>
    </location>
</feature>
<reference evidence="2 3" key="1">
    <citation type="submission" date="2018-07" db="EMBL/GenBank/DDBJ databases">
        <title>Genomic Encyclopedia of Type Strains, Phase IV (KMG-IV): sequencing the most valuable type-strain genomes for metagenomic binning, comparative biology and taxonomic classification.</title>
        <authorList>
            <person name="Goeker M."/>
        </authorList>
    </citation>
    <scope>NUCLEOTIDE SEQUENCE [LARGE SCALE GENOMIC DNA]</scope>
    <source>
        <strain evidence="2 3">DSM 4134</strain>
    </source>
</reference>
<accession>A0A3D9KWD8</accession>
<dbReference type="EMBL" id="QREG01000031">
    <property type="protein sequence ID" value="RED92304.1"/>
    <property type="molecule type" value="Genomic_DNA"/>
</dbReference>
<keyword evidence="1" id="KW-0732">Signal</keyword>
<evidence type="ECO:0000256" key="1">
    <source>
        <dbReference type="SAM" id="SignalP"/>
    </source>
</evidence>
<name>A0A3D9KWD8_MARFU</name>
<sequence>MQTKLRIYSIFWSLALLCLVPACGPSESTGMREVLAVSDNLTPEMEITALRRAVAMYGHRGYTPDSQLGFEATWNDWQEAEVLSLFEAMDTSDYHISCGPMSYLLRDVYRALGYPAATYNFGFSNTSFTHEVTFVQLPDGRVSWQDATFNTQLLGADGELLDAFEWLSGERQGSFQEDTTWVRLLVDASVLTDSHCQPVFVGEQVGELASGVLEFDFRVSFSSNVYDPCYGFMTKLHEELDTAISYHQLARMRISDLLGAPDWQERVGQITLEPVDQSGD</sequence>
<dbReference type="AlphaFoldDB" id="A0A3D9KWD8"/>
<dbReference type="Proteomes" id="UP000256779">
    <property type="component" value="Unassembled WGS sequence"/>
</dbReference>
<dbReference type="RefSeq" id="WP_115870261.1">
    <property type="nucleotide sequence ID" value="NZ_QREG01000031.1"/>
</dbReference>
<comment type="caution">
    <text evidence="2">The sequence shown here is derived from an EMBL/GenBank/DDBJ whole genome shotgun (WGS) entry which is preliminary data.</text>
</comment>
<evidence type="ECO:0008006" key="4">
    <source>
        <dbReference type="Google" id="ProtNLM"/>
    </source>
</evidence>
<feature type="chain" id="PRO_5017719222" description="Transglutaminase superfamily protein" evidence="1">
    <location>
        <begin position="25"/>
        <end position="280"/>
    </location>
</feature>
<organism evidence="2 3">
    <name type="scientific">Marinoscillum furvescens DSM 4134</name>
    <dbReference type="NCBI Taxonomy" id="1122208"/>
    <lineage>
        <taxon>Bacteria</taxon>
        <taxon>Pseudomonadati</taxon>
        <taxon>Bacteroidota</taxon>
        <taxon>Cytophagia</taxon>
        <taxon>Cytophagales</taxon>
        <taxon>Reichenbachiellaceae</taxon>
        <taxon>Marinoscillum</taxon>
    </lineage>
</organism>
<proteinExistence type="predicted"/>
<keyword evidence="3" id="KW-1185">Reference proteome</keyword>
<protein>
    <recommendedName>
        <fullName evidence="4">Transglutaminase superfamily protein</fullName>
    </recommendedName>
</protein>